<sequence>MMRRVVVIGGGPAGAAAAEAALRAGAAVTLVDSEETLGGQYNRRISADFGIGRPLSIGHGYAAAEQRAGLIRNHPRCEYLSLATVCLIEREGECPTVHVLRGIEGERREHRELRGDALILATGAHDRVCPFPGWDLPGVYTGGGAQTLAKTQRVVIGRSVLVSGTGPFLFPVAHTLAGSGARVRAVLEANPGRHIMRHWSRRPWELRYSADKAAELARYLISGVRHRIPLRTSHAVIAVAGAGRVEQATVARLDSNWLPIPGSETTVAVDAVAITHGFTPRHELARAAGARLSADGFVEVDRDQRTSVETVWAAGEITGIGGAWAATVTGMVAGYAAAGARPHADRALHNHHLAARQFAARLAAAHPLRPGVLTWSDPDTVLCRCEGTTRGDLAAVWSSTGGDAYRPAKLATRAGLGPCQGRMCAANIAALREHPHPDARTETGLAAATSAHRPFADPIRLREVAELDSCATTAFDTDETTDLGSGATAENGAAGAVEIRTGKQQTAAPPTPTKRPEVHTAQPAELDTEGGS</sequence>
<feature type="domain" description="FAD/NAD(P)-binding" evidence="3">
    <location>
        <begin position="4"/>
        <end position="320"/>
    </location>
</feature>
<dbReference type="PANTHER" id="PTHR42949">
    <property type="entry name" value="ANAEROBIC GLYCEROL-3-PHOSPHATE DEHYDROGENASE SUBUNIT B"/>
    <property type="match status" value="1"/>
</dbReference>
<dbReference type="OrthoDB" id="9801699at2"/>
<keyword evidence="5" id="KW-1185">Reference proteome</keyword>
<dbReference type="InterPro" id="IPR036188">
    <property type="entry name" value="FAD/NAD-bd_sf"/>
</dbReference>
<dbReference type="PRINTS" id="PR00411">
    <property type="entry name" value="PNDRDTASEI"/>
</dbReference>
<evidence type="ECO:0000256" key="2">
    <source>
        <dbReference type="SAM" id="MobiDB-lite"/>
    </source>
</evidence>
<protein>
    <submittedName>
        <fullName evidence="4">FAD-dependent oxidoreductase</fullName>
    </submittedName>
</protein>
<dbReference type="InterPro" id="IPR023753">
    <property type="entry name" value="FAD/NAD-binding_dom"/>
</dbReference>
<comment type="caution">
    <text evidence="4">The sequence shown here is derived from an EMBL/GenBank/DDBJ whole genome shotgun (WGS) entry which is preliminary data.</text>
</comment>
<proteinExistence type="predicted"/>
<dbReference type="Proteomes" id="UP000266677">
    <property type="component" value="Unassembled WGS sequence"/>
</dbReference>
<feature type="region of interest" description="Disordered" evidence="2">
    <location>
        <begin position="476"/>
        <end position="532"/>
    </location>
</feature>
<dbReference type="SUPFAM" id="SSF51905">
    <property type="entry name" value="FAD/NAD(P)-binding domain"/>
    <property type="match status" value="1"/>
</dbReference>
<reference evidence="4 5" key="1">
    <citation type="submission" date="2018-09" db="EMBL/GenBank/DDBJ databases">
        <title>YIM PH21274 draft genome.</title>
        <authorList>
            <person name="Miao C."/>
        </authorList>
    </citation>
    <scope>NUCLEOTIDE SEQUENCE [LARGE SCALE GENOMIC DNA]</scope>
    <source>
        <strain evidence="4 5">YIM PH 21724</strain>
    </source>
</reference>
<dbReference type="EMBL" id="QZFU01000012">
    <property type="protein sequence ID" value="RJO78901.1"/>
    <property type="molecule type" value="Genomic_DNA"/>
</dbReference>
<dbReference type="PANTHER" id="PTHR42949:SF3">
    <property type="entry name" value="ANAEROBIC GLYCEROL-3-PHOSPHATE DEHYDROGENASE SUBUNIT B"/>
    <property type="match status" value="1"/>
</dbReference>
<dbReference type="Gene3D" id="1.10.10.1100">
    <property type="entry name" value="BFD-like [2Fe-2S]-binding domain"/>
    <property type="match status" value="1"/>
</dbReference>
<dbReference type="PRINTS" id="PR00368">
    <property type="entry name" value="FADPNR"/>
</dbReference>
<keyword evidence="1" id="KW-0560">Oxidoreductase</keyword>
<evidence type="ECO:0000313" key="5">
    <source>
        <dbReference type="Proteomes" id="UP000266677"/>
    </source>
</evidence>
<dbReference type="Gene3D" id="3.40.50.720">
    <property type="entry name" value="NAD(P)-binding Rossmann-like Domain"/>
    <property type="match status" value="1"/>
</dbReference>
<dbReference type="PIRSF" id="PIRSF037495">
    <property type="entry name" value="Opine_OX_OoxA/HcnB"/>
    <property type="match status" value="1"/>
</dbReference>
<organism evidence="4 5">
    <name type="scientific">Nocardia panacis</name>
    <dbReference type="NCBI Taxonomy" id="2340916"/>
    <lineage>
        <taxon>Bacteria</taxon>
        <taxon>Bacillati</taxon>
        <taxon>Actinomycetota</taxon>
        <taxon>Actinomycetes</taxon>
        <taxon>Mycobacteriales</taxon>
        <taxon>Nocardiaceae</taxon>
        <taxon>Nocardia</taxon>
    </lineage>
</organism>
<dbReference type="InterPro" id="IPR017224">
    <property type="entry name" value="Opine_Oxase_asu/HCN_bsu"/>
</dbReference>
<gene>
    <name evidence="4" type="ORF">D5S18_04795</name>
</gene>
<evidence type="ECO:0000256" key="1">
    <source>
        <dbReference type="ARBA" id="ARBA00023002"/>
    </source>
</evidence>
<evidence type="ECO:0000259" key="3">
    <source>
        <dbReference type="Pfam" id="PF07992"/>
    </source>
</evidence>
<dbReference type="AlphaFoldDB" id="A0A3A4KUX3"/>
<dbReference type="InterPro" id="IPR041854">
    <property type="entry name" value="BFD-like_2Fe2S-bd_dom_sf"/>
</dbReference>
<dbReference type="InterPro" id="IPR051691">
    <property type="entry name" value="Metab_Enz_Cyan_OpOx_G3PDH"/>
</dbReference>
<accession>A0A3A4KUX3</accession>
<dbReference type="GO" id="GO:0016491">
    <property type="term" value="F:oxidoreductase activity"/>
    <property type="evidence" value="ECO:0007669"/>
    <property type="project" value="UniProtKB-KW"/>
</dbReference>
<name>A0A3A4KUX3_9NOCA</name>
<evidence type="ECO:0000313" key="4">
    <source>
        <dbReference type="EMBL" id="RJO78901.1"/>
    </source>
</evidence>
<dbReference type="Pfam" id="PF07992">
    <property type="entry name" value="Pyr_redox_2"/>
    <property type="match status" value="1"/>
</dbReference>
<dbReference type="Gene3D" id="3.50.50.60">
    <property type="entry name" value="FAD/NAD(P)-binding domain"/>
    <property type="match status" value="2"/>
</dbReference>